<gene>
    <name evidence="3" type="ORF">C483_03120</name>
</gene>
<dbReference type="SUPFAM" id="SSF50974">
    <property type="entry name" value="Nitrous oxide reductase, N-terminal domain"/>
    <property type="match status" value="1"/>
</dbReference>
<dbReference type="PANTHER" id="PTHR47197">
    <property type="entry name" value="PROTEIN NIRF"/>
    <property type="match status" value="1"/>
</dbReference>
<dbReference type="PROSITE" id="PS51318">
    <property type="entry name" value="TAT"/>
    <property type="match status" value="1"/>
</dbReference>
<evidence type="ECO:0000256" key="1">
    <source>
        <dbReference type="ARBA" id="ARBA00001935"/>
    </source>
</evidence>
<evidence type="ECO:0000256" key="2">
    <source>
        <dbReference type="SAM" id="MobiDB-lite"/>
    </source>
</evidence>
<dbReference type="Proteomes" id="UP000011519">
    <property type="component" value="Unassembled WGS sequence"/>
</dbReference>
<dbReference type="PROSITE" id="PS51257">
    <property type="entry name" value="PROKAR_LIPOPROTEIN"/>
    <property type="match status" value="1"/>
</dbReference>
<protein>
    <submittedName>
        <fullName evidence="3">Cell surface glycoprotein</fullName>
    </submittedName>
</protein>
<comment type="caution">
    <text evidence="3">The sequence shown here is derived from an EMBL/GenBank/DDBJ whole genome shotgun (WGS) entry which is preliminary data.</text>
</comment>
<feature type="region of interest" description="Disordered" evidence="2">
    <location>
        <begin position="24"/>
        <end position="55"/>
    </location>
</feature>
<proteinExistence type="predicted"/>
<dbReference type="InterPro" id="IPR006311">
    <property type="entry name" value="TAT_signal"/>
</dbReference>
<dbReference type="InterPro" id="IPR051200">
    <property type="entry name" value="Host-pathogen_enzymatic-act"/>
</dbReference>
<dbReference type="RefSeq" id="WP_006651878.1">
    <property type="nucleotide sequence ID" value="NZ_AOIM01000011.1"/>
</dbReference>
<keyword evidence="4" id="KW-1185">Reference proteome</keyword>
<dbReference type="Gene3D" id="2.130.10.10">
    <property type="entry name" value="YVTN repeat-like/Quinoprotein amine dehydrogenase"/>
    <property type="match status" value="1"/>
</dbReference>
<feature type="compositionally biased region" description="Acidic residues" evidence="2">
    <location>
        <begin position="36"/>
        <end position="55"/>
    </location>
</feature>
<reference evidence="3 4" key="1">
    <citation type="journal article" date="2014" name="PLoS Genet.">
        <title>Phylogenetically driven sequencing of extremely halophilic archaea reveals strategies for static and dynamic osmo-response.</title>
        <authorList>
            <person name="Becker E.A."/>
            <person name="Seitzer P.M."/>
            <person name="Tritt A."/>
            <person name="Larsen D."/>
            <person name="Krusor M."/>
            <person name="Yao A.I."/>
            <person name="Wu D."/>
            <person name="Madern D."/>
            <person name="Eisen J.A."/>
            <person name="Darling A.E."/>
            <person name="Facciotti M.T."/>
        </authorList>
    </citation>
    <scope>NUCLEOTIDE SEQUENCE [LARGE SCALE GENOMIC DNA]</scope>
    <source>
        <strain evidence="3 4">JCM 10989</strain>
    </source>
</reference>
<dbReference type="AlphaFoldDB" id="M0A951"/>
<dbReference type="STRING" id="1227493.C483_03120"/>
<dbReference type="OrthoDB" id="204180at2157"/>
<comment type="cofactor">
    <cofactor evidence="1">
        <name>Cu cation</name>
        <dbReference type="ChEBI" id="CHEBI:23378"/>
    </cofactor>
</comment>
<feature type="region of interest" description="Disordered" evidence="2">
    <location>
        <begin position="429"/>
        <end position="465"/>
    </location>
</feature>
<dbReference type="PANTHER" id="PTHR47197:SF3">
    <property type="entry name" value="DIHYDRO-HEME D1 DEHYDROGENASE"/>
    <property type="match status" value="1"/>
</dbReference>
<dbReference type="InterPro" id="IPR015943">
    <property type="entry name" value="WD40/YVTN_repeat-like_dom_sf"/>
</dbReference>
<sequence length="465" mass="49945">MQTDPTRRTFLAGSATAGIVAVAGCASDGDGNGGENGDENGAENGDENGDAEEFDYTVDAELEEGDGSYELWALDQGRDDIFTYEPAPEGDDEFALTGHINLNELEGLPAEGVVPHMIDFSSDYEYAAIACTAGARTLVFRTEDHELVADIDTGEGSHMAAFSPADDYIHVDAIGEGAIVRVDADLESESFEVVDEIVVLEDDTVQDAGIESGSPICHQYAHDGRSLHTLGPSYHDGALVIVDHEEFTVDKALSGDTLPTNCGTMPHPTEEKFYLTAGLPSSDSEGVGDYYVYDTAEDEVIVDGESTEGIDAHGFWFTPDGEELWVLNRETNDGVIVDPETDEVKETIDAYGPAQDDDPGESDAPDIMWTSPDGEYMFVSLRGPAPLSGDPHAATGVTPGVSVISVEDREHVDVLEPFPIEEFDDEHVELAQDEEAEGPRTPDFHGLGVRPIEQFDTAISNSPPF</sequence>
<name>M0A951_9EURY</name>
<evidence type="ECO:0000313" key="4">
    <source>
        <dbReference type="Proteomes" id="UP000011519"/>
    </source>
</evidence>
<dbReference type="PATRIC" id="fig|1227493.4.peg.588"/>
<dbReference type="EMBL" id="AOIM01000011">
    <property type="protein sequence ID" value="ELY94417.1"/>
    <property type="molecule type" value="Genomic_DNA"/>
</dbReference>
<evidence type="ECO:0000313" key="3">
    <source>
        <dbReference type="EMBL" id="ELY94417.1"/>
    </source>
</evidence>
<organism evidence="3 4">
    <name type="scientific">Natrialba hulunbeirensis JCM 10989</name>
    <dbReference type="NCBI Taxonomy" id="1227493"/>
    <lineage>
        <taxon>Archaea</taxon>
        <taxon>Methanobacteriati</taxon>
        <taxon>Methanobacteriota</taxon>
        <taxon>Stenosarchaea group</taxon>
        <taxon>Halobacteria</taxon>
        <taxon>Halobacteriales</taxon>
        <taxon>Natrialbaceae</taxon>
        <taxon>Natrialba</taxon>
    </lineage>
</organism>
<accession>M0A951</accession>
<dbReference type="InterPro" id="IPR011045">
    <property type="entry name" value="N2O_reductase_N"/>
</dbReference>